<dbReference type="EMBL" id="VOPY01000001">
    <property type="protein sequence ID" value="TXC73804.1"/>
    <property type="molecule type" value="Genomic_DNA"/>
</dbReference>
<evidence type="ECO:0000256" key="4">
    <source>
        <dbReference type="ARBA" id="ARBA00023284"/>
    </source>
</evidence>
<organism evidence="6 7">
    <name type="scientific">Flavisphingopyxis soli</name>
    <dbReference type="NCBI Taxonomy" id="2601267"/>
    <lineage>
        <taxon>Bacteria</taxon>
        <taxon>Pseudomonadati</taxon>
        <taxon>Pseudomonadota</taxon>
        <taxon>Alphaproteobacteria</taxon>
        <taxon>Sphingomonadales</taxon>
        <taxon>Sphingopyxidaceae</taxon>
        <taxon>Flavisphingopyxis</taxon>
    </lineage>
</organism>
<evidence type="ECO:0000313" key="6">
    <source>
        <dbReference type="EMBL" id="TXC73804.1"/>
    </source>
</evidence>
<dbReference type="PROSITE" id="PS51352">
    <property type="entry name" value="THIOREDOXIN_2"/>
    <property type="match status" value="1"/>
</dbReference>
<proteinExistence type="predicted"/>
<comment type="caution">
    <text evidence="6">The sequence shown here is derived from an EMBL/GenBank/DDBJ whole genome shotgun (WGS) entry which is preliminary data.</text>
</comment>
<evidence type="ECO:0000256" key="1">
    <source>
        <dbReference type="ARBA" id="ARBA00004196"/>
    </source>
</evidence>
<protein>
    <submittedName>
        <fullName evidence="6">TlpA family protein disulfide reductase</fullName>
    </submittedName>
</protein>
<dbReference type="InterPro" id="IPR013740">
    <property type="entry name" value="Redoxin"/>
</dbReference>
<dbReference type="CDD" id="cd02966">
    <property type="entry name" value="TlpA_like_family"/>
    <property type="match status" value="1"/>
</dbReference>
<dbReference type="Proteomes" id="UP000321129">
    <property type="component" value="Unassembled WGS sequence"/>
</dbReference>
<sequence length="222" mass="23430">MTADGPPANRPPHIAFASGVSAINRLDFAVPAALLLMAAALTGCDTQPRDDGQAEPESVVETEVDSALTYQIDRSHADETAPAALFTAPDGKPARLADFRGKPLVVNLWATWCAPCIKEMPTLDALAVREGEAATVLVVSQDLTGEKAVAPFFAQRKFKRLEPYLDTENALATALAAQTLPVTVIYDARGIEVARVVGAMSWDGDRAAGLLDEADKATQTAG</sequence>
<dbReference type="Pfam" id="PF08534">
    <property type="entry name" value="Redoxin"/>
    <property type="match status" value="1"/>
</dbReference>
<keyword evidence="7" id="KW-1185">Reference proteome</keyword>
<comment type="subcellular location">
    <subcellularLocation>
        <location evidence="1">Cell envelope</location>
    </subcellularLocation>
</comment>
<gene>
    <name evidence="6" type="ORF">FSZ31_03490</name>
</gene>
<dbReference type="InterPro" id="IPR036249">
    <property type="entry name" value="Thioredoxin-like_sf"/>
</dbReference>
<dbReference type="GO" id="GO:0030313">
    <property type="term" value="C:cell envelope"/>
    <property type="evidence" value="ECO:0007669"/>
    <property type="project" value="UniProtKB-SubCell"/>
</dbReference>
<dbReference type="AlphaFoldDB" id="A0A5C6UMM6"/>
<dbReference type="InterPro" id="IPR050553">
    <property type="entry name" value="Thioredoxin_ResA/DsbE_sf"/>
</dbReference>
<evidence type="ECO:0000256" key="2">
    <source>
        <dbReference type="ARBA" id="ARBA00022748"/>
    </source>
</evidence>
<name>A0A5C6UMM6_9SPHN</name>
<dbReference type="PANTHER" id="PTHR42852">
    <property type="entry name" value="THIOL:DISULFIDE INTERCHANGE PROTEIN DSBE"/>
    <property type="match status" value="1"/>
</dbReference>
<dbReference type="GO" id="GO:0016491">
    <property type="term" value="F:oxidoreductase activity"/>
    <property type="evidence" value="ECO:0007669"/>
    <property type="project" value="InterPro"/>
</dbReference>
<keyword evidence="4" id="KW-0676">Redox-active center</keyword>
<evidence type="ECO:0000259" key="5">
    <source>
        <dbReference type="PROSITE" id="PS51352"/>
    </source>
</evidence>
<dbReference type="PANTHER" id="PTHR42852:SF6">
    <property type="entry name" value="THIOL:DISULFIDE INTERCHANGE PROTEIN DSBE"/>
    <property type="match status" value="1"/>
</dbReference>
<keyword evidence="3" id="KW-1015">Disulfide bond</keyword>
<evidence type="ECO:0000313" key="7">
    <source>
        <dbReference type="Proteomes" id="UP000321129"/>
    </source>
</evidence>
<feature type="domain" description="Thioredoxin" evidence="5">
    <location>
        <begin position="75"/>
        <end position="216"/>
    </location>
</feature>
<dbReference type="GO" id="GO:0017004">
    <property type="term" value="P:cytochrome complex assembly"/>
    <property type="evidence" value="ECO:0007669"/>
    <property type="project" value="UniProtKB-KW"/>
</dbReference>
<dbReference type="Gene3D" id="3.40.30.10">
    <property type="entry name" value="Glutaredoxin"/>
    <property type="match status" value="1"/>
</dbReference>
<accession>A0A5C6UMM6</accession>
<reference evidence="6 7" key="1">
    <citation type="submission" date="2019-08" db="EMBL/GenBank/DDBJ databases">
        <title>Sphingorhabdus soil sp. nov., isolated from arctic soil.</title>
        <authorList>
            <person name="Liu Y."/>
        </authorList>
    </citation>
    <scope>NUCLEOTIDE SEQUENCE [LARGE SCALE GENOMIC DNA]</scope>
    <source>
        <strain evidence="6 7">D-2Q-5-6</strain>
    </source>
</reference>
<keyword evidence="2" id="KW-0201">Cytochrome c-type biogenesis</keyword>
<evidence type="ECO:0000256" key="3">
    <source>
        <dbReference type="ARBA" id="ARBA00023157"/>
    </source>
</evidence>
<dbReference type="InterPro" id="IPR013766">
    <property type="entry name" value="Thioredoxin_domain"/>
</dbReference>
<dbReference type="SUPFAM" id="SSF52833">
    <property type="entry name" value="Thioredoxin-like"/>
    <property type="match status" value="1"/>
</dbReference>
<dbReference type="OrthoDB" id="9799347at2"/>